<dbReference type="InterPro" id="IPR011051">
    <property type="entry name" value="RmlC_Cupin_sf"/>
</dbReference>
<comment type="caution">
    <text evidence="5">The sequence shown here is derived from an EMBL/GenBank/DDBJ whole genome shotgun (WGS) entry which is preliminary data.</text>
</comment>
<dbReference type="InterPro" id="IPR051804">
    <property type="entry name" value="Carb_Metab_Reg_Kinase/Isom"/>
</dbReference>
<keyword evidence="6" id="KW-1185">Reference proteome</keyword>
<dbReference type="InterPro" id="IPR014628">
    <property type="entry name" value="Man6P_isomerase_Firm_short"/>
</dbReference>
<dbReference type="Gene3D" id="2.60.120.10">
    <property type="entry name" value="Jelly Rolls"/>
    <property type="match status" value="2"/>
</dbReference>
<gene>
    <name evidence="5" type="ORF">FYJ50_04310</name>
</gene>
<reference evidence="5 6" key="1">
    <citation type="submission" date="2019-08" db="EMBL/GenBank/DDBJ databases">
        <title>In-depth cultivation of the pig gut microbiome towards novel bacterial diversity and tailored functional studies.</title>
        <authorList>
            <person name="Wylensek D."/>
            <person name="Hitch T.C.A."/>
            <person name="Clavel T."/>
        </authorList>
    </citation>
    <scope>NUCLEOTIDE SEQUENCE [LARGE SCALE GENOMIC DNA]</scope>
    <source>
        <strain evidence="5 6">LKV-178-WT-2G</strain>
    </source>
</reference>
<feature type="binding site" evidence="3">
    <location>
        <position position="109"/>
    </location>
    <ligand>
        <name>Zn(2+)</name>
        <dbReference type="ChEBI" id="CHEBI:29105"/>
    </ligand>
</feature>
<evidence type="ECO:0000256" key="2">
    <source>
        <dbReference type="ARBA" id="ARBA00022833"/>
    </source>
</evidence>
<sequence length="306" mass="34708">MKPLLLEPIPDYTIWGSNRISKARGYDKNYGTWWEVSAHPYCTNKIRNVEGKTLQDLVDEDMEGILGPGLTSHELLRCAYLDTQDCLSIQCHPTDEYGLAHSNDFGKHESWYILQAAPGATLVAGTKTNDKELLRKAVEEGTLEQYLNYVEVKKGDFVIIPMGMLHALGKDILAIEVGTNSNTTYRFYDYNRKDANGNGRPLHLEDSFAVCDFNLQPTVTKASNVTHCLGDTECYRVDELFLENDLEIETKDSYFILSNMGQDATIVWEDEEIVLPQYDSMFVPYNADQVKIRKGAHLLYSRVKKG</sequence>
<organism evidence="5 6">
    <name type="scientific">Floccifex porci</name>
    <dbReference type="NCBI Taxonomy" id="2606629"/>
    <lineage>
        <taxon>Bacteria</taxon>
        <taxon>Bacillati</taxon>
        <taxon>Bacillota</taxon>
        <taxon>Erysipelotrichia</taxon>
        <taxon>Erysipelotrichales</taxon>
        <taxon>Erysipelotrichaceae</taxon>
        <taxon>Floccifex</taxon>
    </lineage>
</organism>
<evidence type="ECO:0000313" key="5">
    <source>
        <dbReference type="EMBL" id="MSS01332.1"/>
    </source>
</evidence>
<name>A0A7X2N2L5_9FIRM</name>
<feature type="binding site" evidence="3">
    <location>
        <position position="92"/>
    </location>
    <ligand>
        <name>Zn(2+)</name>
        <dbReference type="ChEBI" id="CHEBI:29105"/>
    </ligand>
</feature>
<dbReference type="EMBL" id="VUMM01000005">
    <property type="protein sequence ID" value="MSS01332.1"/>
    <property type="molecule type" value="Genomic_DNA"/>
</dbReference>
<accession>A0A7X2N2L5</accession>
<dbReference type="PIRSF" id="PIRSF036894">
    <property type="entry name" value="PMI_Firm_short"/>
    <property type="match status" value="1"/>
</dbReference>
<evidence type="ECO:0008006" key="7">
    <source>
        <dbReference type="Google" id="ProtNLM"/>
    </source>
</evidence>
<dbReference type="GO" id="GO:0005975">
    <property type="term" value="P:carbohydrate metabolic process"/>
    <property type="evidence" value="ECO:0007669"/>
    <property type="project" value="InterPro"/>
</dbReference>
<protein>
    <recommendedName>
        <fullName evidence="7">Mannose-6-phosphate isomerase</fullName>
    </recommendedName>
</protein>
<dbReference type="SUPFAM" id="SSF51182">
    <property type="entry name" value="RmlC-like cupins"/>
    <property type="match status" value="1"/>
</dbReference>
<feature type="binding site" evidence="3">
    <location>
        <position position="166"/>
    </location>
    <ligand>
        <name>Zn(2+)</name>
        <dbReference type="ChEBI" id="CHEBI:29105"/>
    </ligand>
</feature>
<dbReference type="AlphaFoldDB" id="A0A7X2N2L5"/>
<evidence type="ECO:0000256" key="1">
    <source>
        <dbReference type="ARBA" id="ARBA00022723"/>
    </source>
</evidence>
<comment type="cofactor">
    <cofactor evidence="3">
        <name>Zn(2+)</name>
        <dbReference type="ChEBI" id="CHEBI:29105"/>
    </cofactor>
    <text evidence="3">Binds 1 zinc ion per subunit.</text>
</comment>
<keyword evidence="2 3" id="KW-0862">Zinc</keyword>
<dbReference type="Proteomes" id="UP000470082">
    <property type="component" value="Unassembled WGS sequence"/>
</dbReference>
<evidence type="ECO:0000313" key="6">
    <source>
        <dbReference type="Proteomes" id="UP000470082"/>
    </source>
</evidence>
<dbReference type="CDD" id="cd07010">
    <property type="entry name" value="cupin_PMI_type_I_N_bac"/>
    <property type="match status" value="1"/>
</dbReference>
<keyword evidence="1 3" id="KW-0479">Metal-binding</keyword>
<dbReference type="InterPro" id="IPR014710">
    <property type="entry name" value="RmlC-like_jellyroll"/>
</dbReference>
<dbReference type="GO" id="GO:0004476">
    <property type="term" value="F:mannose-6-phosphate isomerase activity"/>
    <property type="evidence" value="ECO:0007669"/>
    <property type="project" value="InterPro"/>
</dbReference>
<feature type="active site" evidence="4">
    <location>
        <position position="186"/>
    </location>
</feature>
<dbReference type="PANTHER" id="PTHR42742:SF3">
    <property type="entry name" value="FRUCTOKINASE"/>
    <property type="match status" value="1"/>
</dbReference>
<proteinExistence type="predicted"/>
<dbReference type="PANTHER" id="PTHR42742">
    <property type="entry name" value="TRANSCRIPTIONAL REPRESSOR MPRA"/>
    <property type="match status" value="1"/>
</dbReference>
<evidence type="ECO:0000256" key="3">
    <source>
        <dbReference type="PIRSR" id="PIRSR036894-1"/>
    </source>
</evidence>
<dbReference type="GO" id="GO:0046872">
    <property type="term" value="F:metal ion binding"/>
    <property type="evidence" value="ECO:0007669"/>
    <property type="project" value="UniProtKB-KW"/>
</dbReference>
<dbReference type="RefSeq" id="WP_320859882.1">
    <property type="nucleotide sequence ID" value="NZ_JAXEST010000010.1"/>
</dbReference>
<evidence type="ECO:0000256" key="4">
    <source>
        <dbReference type="PIRSR" id="PIRSR036894-2"/>
    </source>
</evidence>